<keyword evidence="1" id="KW-0472">Membrane</keyword>
<organism evidence="2 3">
    <name type="scientific">Gluconobacter oxydans DSM 3504</name>
    <dbReference type="NCBI Taxonomy" id="1288313"/>
    <lineage>
        <taxon>Bacteria</taxon>
        <taxon>Pseudomonadati</taxon>
        <taxon>Pseudomonadota</taxon>
        <taxon>Alphaproteobacteria</taxon>
        <taxon>Acetobacterales</taxon>
        <taxon>Acetobacteraceae</taxon>
        <taxon>Gluconobacter</taxon>
    </lineage>
</organism>
<protein>
    <submittedName>
        <fullName evidence="2">Fusaric acid resistance protein FusC</fullName>
    </submittedName>
</protein>
<dbReference type="EMBL" id="CP004373">
    <property type="protein sequence ID" value="AHK70684.1"/>
    <property type="molecule type" value="Genomic_DNA"/>
</dbReference>
<gene>
    <name evidence="2" type="primary">fusC2</name>
    <name evidence="2" type="ORF">GLS_c07710</name>
</gene>
<dbReference type="HOGENOM" id="CLU_013927_1_1_5"/>
<feature type="transmembrane region" description="Helical" evidence="1">
    <location>
        <begin position="133"/>
        <end position="151"/>
    </location>
</feature>
<feature type="transmembrane region" description="Helical" evidence="1">
    <location>
        <begin position="157"/>
        <end position="180"/>
    </location>
</feature>
<dbReference type="GO" id="GO:0022857">
    <property type="term" value="F:transmembrane transporter activity"/>
    <property type="evidence" value="ECO:0007669"/>
    <property type="project" value="InterPro"/>
</dbReference>
<dbReference type="GO" id="GO:0005886">
    <property type="term" value="C:plasma membrane"/>
    <property type="evidence" value="ECO:0007669"/>
    <property type="project" value="InterPro"/>
</dbReference>
<dbReference type="Pfam" id="PF04632">
    <property type="entry name" value="FUSC"/>
    <property type="match status" value="1"/>
</dbReference>
<name>A0A067Z321_GLUOY</name>
<sequence length="703" mass="76884">MGPFFNRAAQEIQSSLTVFFRDLSWLYAPRLSALGFSIRTTIAALVALAIALWMELGQPQWAPMTVWIVAQGTLGESLSKARWRVAGTLGGIVSAIALASAFPQAPWLFFPALAVWIGLCTALGTLVHNFRSYAFVLTAYTCSIVSLSAQAQPDQVFSIAMARGTYILLGVICGTVADMACRSNVPGKARAAIRTQLQQIVLEAANASRDILLEHGTPESDLHNIFSLSLSLSDRIEFSAIEVGRTRGIVDYARATLGLASRLMSRALGMRSRLGAVTRRSARTQDLLQDAAGLLDRLRADIDDEKALQALRQAVLALIERCQEDVEQTVNLPRAESDSGIVFNDRILIQGLQLTLTELQHLLGCLAGDPGEDPRAESYRLARPRNWYAAIHNGLRSCAAVLMAAYVWEVTAWPDGPLFITFVSVVCARFASFSNTVLASSAFFSGAVWAAIAAIIPVFLVMPATASYAMLCLTISVPMLIGGLATRTPALAARAASFSNFFPYLIGLDNHSRINEAEWFNTVFALLSGLGFGVLVFRYVFPFQLTRFYRNFRLDLLSDLRLIGRNRRSMTEAVWVGRIVLGMEQLIAHTKATSSGSNDRWLHAAFSMMTVGRNLLQIQAYRGQNSLPENARAILSRLCQSFASPFTGPETLELQSRDALESFSTMETVETNSTLRLLLSSITGCLIIISSELGRRNDILEGT</sequence>
<evidence type="ECO:0000313" key="3">
    <source>
        <dbReference type="Proteomes" id="UP000031656"/>
    </source>
</evidence>
<evidence type="ECO:0000313" key="2">
    <source>
        <dbReference type="EMBL" id="AHK70684.1"/>
    </source>
</evidence>
<feature type="transmembrane region" description="Helical" evidence="1">
    <location>
        <begin position="108"/>
        <end position="126"/>
    </location>
</feature>
<dbReference type="KEGG" id="goy:GLS_c07710"/>
<reference evidence="2 3" key="1">
    <citation type="journal article" date="2015" name="Appl. Microbiol. Biotechnol.">
        <title>The consequence of an additional NADH dehydrogenase paralog on the growth of Gluconobacter oxydans DSM3504.</title>
        <authorList>
            <person name="Kostner D."/>
            <person name="Luchterhand B."/>
            <person name="Junker A."/>
            <person name="Volland S."/>
            <person name="Daniel R."/>
            <person name="Buchs J."/>
            <person name="Liebl W."/>
            <person name="Ehrenreich A."/>
        </authorList>
    </citation>
    <scope>NUCLEOTIDE SEQUENCE [LARGE SCALE GENOMIC DNA]</scope>
    <source>
        <strain evidence="2">DSM 3504</strain>
    </source>
</reference>
<feature type="transmembrane region" description="Helical" evidence="1">
    <location>
        <begin position="519"/>
        <end position="541"/>
    </location>
</feature>
<feature type="transmembrane region" description="Helical" evidence="1">
    <location>
        <begin position="466"/>
        <end position="484"/>
    </location>
</feature>
<feature type="transmembrane region" description="Helical" evidence="1">
    <location>
        <begin position="438"/>
        <end position="460"/>
    </location>
</feature>
<proteinExistence type="predicted"/>
<keyword evidence="1" id="KW-0812">Transmembrane</keyword>
<evidence type="ECO:0000256" key="1">
    <source>
        <dbReference type="SAM" id="Phobius"/>
    </source>
</evidence>
<dbReference type="InterPro" id="IPR006726">
    <property type="entry name" value="PHBA_efflux_AaeB/fusaric-R"/>
</dbReference>
<dbReference type="Proteomes" id="UP000031656">
    <property type="component" value="Chromosome"/>
</dbReference>
<accession>A0A067Z321</accession>
<dbReference type="AlphaFoldDB" id="A0A067Z321"/>
<keyword evidence="1" id="KW-1133">Transmembrane helix</keyword>
<feature type="transmembrane region" description="Helical" evidence="1">
    <location>
        <begin position="31"/>
        <end position="54"/>
    </location>
</feature>